<feature type="compositionally biased region" description="Polar residues" evidence="1">
    <location>
        <begin position="1"/>
        <end position="10"/>
    </location>
</feature>
<feature type="compositionally biased region" description="Basic and acidic residues" evidence="1">
    <location>
        <begin position="103"/>
        <end position="119"/>
    </location>
</feature>
<evidence type="ECO:0000256" key="1">
    <source>
        <dbReference type="SAM" id="MobiDB-lite"/>
    </source>
</evidence>
<reference evidence="2" key="1">
    <citation type="journal article" date="2019" name="Sci. Rep.">
        <title>Draft genome of Tanacetum cinerariifolium, the natural source of mosquito coil.</title>
        <authorList>
            <person name="Yamashiro T."/>
            <person name="Shiraishi A."/>
            <person name="Satake H."/>
            <person name="Nakayama K."/>
        </authorList>
    </citation>
    <scope>NUCLEOTIDE SEQUENCE</scope>
</reference>
<protein>
    <submittedName>
        <fullName evidence="2">Uncharacterized protein</fullName>
    </submittedName>
</protein>
<feature type="compositionally biased region" description="Low complexity" evidence="1">
    <location>
        <begin position="46"/>
        <end position="55"/>
    </location>
</feature>
<evidence type="ECO:0000313" key="2">
    <source>
        <dbReference type="EMBL" id="GEU85338.1"/>
    </source>
</evidence>
<dbReference type="EMBL" id="BKCJ010009089">
    <property type="protein sequence ID" value="GEU85338.1"/>
    <property type="molecule type" value="Genomic_DNA"/>
</dbReference>
<accession>A0A6L2NGG9</accession>
<gene>
    <name evidence="2" type="ORF">Tci_057316</name>
</gene>
<feature type="region of interest" description="Disordered" evidence="1">
    <location>
        <begin position="1"/>
        <end position="128"/>
    </location>
</feature>
<organism evidence="2">
    <name type="scientific">Tanacetum cinerariifolium</name>
    <name type="common">Dalmatian daisy</name>
    <name type="synonym">Chrysanthemum cinerariifolium</name>
    <dbReference type="NCBI Taxonomy" id="118510"/>
    <lineage>
        <taxon>Eukaryota</taxon>
        <taxon>Viridiplantae</taxon>
        <taxon>Streptophyta</taxon>
        <taxon>Embryophyta</taxon>
        <taxon>Tracheophyta</taxon>
        <taxon>Spermatophyta</taxon>
        <taxon>Magnoliopsida</taxon>
        <taxon>eudicotyledons</taxon>
        <taxon>Gunneridae</taxon>
        <taxon>Pentapetalae</taxon>
        <taxon>asterids</taxon>
        <taxon>campanulids</taxon>
        <taxon>Asterales</taxon>
        <taxon>Asteraceae</taxon>
        <taxon>Asteroideae</taxon>
        <taxon>Anthemideae</taxon>
        <taxon>Anthemidinae</taxon>
        <taxon>Tanacetum</taxon>
    </lineage>
</organism>
<proteinExistence type="predicted"/>
<name>A0A6L2NGG9_TANCI</name>
<dbReference type="AlphaFoldDB" id="A0A6L2NGG9"/>
<sequence>MIAVNNQKDSVSPLPVFGKKKKIKSQTSKKIPSETKATPPKLIEGSEQSHSVSSSTGPYPQDPERNIQLASTGLPSILDEGTHKSQPLLEGMTKTTSRSEGTLGDKDSKGNKPPDDTKPINHTVVDPLGTGTEYQVDETQSTRMRYQILTDNNGKTYFKVDLNLKILQLTTLADNQVYLLYEDKLAQESDEEEVFAAGDDMEEDTHVDEEEHQASIEGYCEENVDHMEQTDKVIDAAMKSLDKNNIARGDILNALNGVTKTLKVIQEVVKEDPILNKKGLKSLVESLQATALNQEKHSANWAKSLTFMAWNLGPRITAVEISQAKIRTDVSSLRQDTSKIKSMMIEIYQDFKEKEDLIKKVVEQVRLLAITKPKVVKVVRKEAKMIEINPERITSAKEGTNRRNFEVYNPFAFSAFGRTKLDELREIIPKKKNIVVKDLMKSLSKRYERIKKVHDELGIQSTLPALVPEQAPSQVLGRKRKHIELEPKVKVHGLDCDRNLPEGVPFVKNIVIEELEYEIFFTDVFGDQAF</sequence>
<comment type="caution">
    <text evidence="2">The sequence shown here is derived from an EMBL/GenBank/DDBJ whole genome shotgun (WGS) entry which is preliminary data.</text>
</comment>